<evidence type="ECO:0000256" key="1">
    <source>
        <dbReference type="ARBA" id="ARBA00022729"/>
    </source>
</evidence>
<keyword evidence="2" id="KW-0677">Repeat</keyword>
<dbReference type="InterPro" id="IPR003644">
    <property type="entry name" value="Calx_beta"/>
</dbReference>
<keyword evidence="7" id="KW-1185">Reference proteome</keyword>
<sequence length="987" mass="104829">MDQLVSQLIPTQRIGNDGFNWWVGQIEGTATDEKNNKGGYRFKVRIVGDHPGKKELLDTADLPWATVMMPVTVPFIPGNSGGAHPQLEIGCWVIGFYMDTEKQKPIIMGSIGQTPGATKVFSERTPDTPPFVTAIPQLNTQAVGPPIQKDESGKSTGKNTATGGLPDGSVDGDGNSRVNVPPKKAAPLKNKTAQAEDWCQSKAEKCDEEDMSSQLTGIMGEFLAAVQNNGGNIGTYVVNEATGQLQNGIGIARSYVNKAMMVVSEFVARVKGFIIEKLKAAVNDLIKALLRPSEDGNSLTPVTEFFNNILANLGCSMADLGDRLAKFLTDILMSYVQQIYKSVACQVDSLVNGIMSKINSLMNDLLGQILGPLSDILGAIAGPLNILGGAINFVLNLLGISCSGPDRTCSKYKQVCTNGGQELEEEGDFLDRLLSDIDNLFPATGADYTQYVCGDAYKGNSLKFTTVGFTGGVPKGGTSGNDSTGGGNGGGGGGGGPDKELEDQDPGNDGVKQTERITYNTKDIRVTEGNIAKFTITRKGFLSVSSSVKYKTLKYSGKATEGQDYLPVNGILGFAPGETEKTIEVQTLVDAEREQDEDFKIIIRKNTPAKGSPVQTRFIKSLAVGTITERNVVEPSDPYIGSPTDPTYDIPDVFPPSVTDPTDDDGDGDTTGPDIYDPDTSLDDDGGGIFKTVSVVADRETCPEGEFIVYTITTTNYVNGEILYYTLSGNGITSDDIIGGNLVGNVVVNDNKSKITVGIEDDGVVEDAEVLRLTINGTGAFDDVVIITADDIIDDGDGDGPGTDTGTFVPPTVVVEEVITDETGGIIDIPVSNPGSPWAEPPYVFITGEGIGATATALLDRDGFLTEIRVKSNGFGYKKNLADDNGKRCIIDALTLIRPGIDYKEPPTIYINGRDDVAEAIINEDGFVIGARITDRITTYKQYPEIIVVGGGGYGAKLLPSLACLDTDALSKIGSTKIGTGRYVDCP</sequence>
<feature type="compositionally biased region" description="Gly residues" evidence="4">
    <location>
        <begin position="473"/>
        <end position="496"/>
    </location>
</feature>
<organism evidence="6 7">
    <name type="scientific">Synechococcus phage ACG-2014i</name>
    <dbReference type="NCBI Taxonomy" id="1493513"/>
    <lineage>
        <taxon>Viruses</taxon>
        <taxon>Duplodnaviria</taxon>
        <taxon>Heunggongvirae</taxon>
        <taxon>Uroviricota</taxon>
        <taxon>Caudoviricetes</taxon>
        <taxon>Pantevenvirales</taxon>
        <taxon>Kyanoviridae</taxon>
        <taxon>Chalconvirus</taxon>
        <taxon>Chalconvirus acg2014i</taxon>
    </lineage>
</organism>
<proteinExistence type="predicted"/>
<protein>
    <submittedName>
        <fullName evidence="6">Putative base plate hub subunit and tail lysozyme</fullName>
    </submittedName>
</protein>
<feature type="domain" description="Calx-beta" evidence="5">
    <location>
        <begin position="499"/>
        <end position="604"/>
    </location>
</feature>
<dbReference type="KEGG" id="vg:24404858"/>
<reference evidence="6 7" key="1">
    <citation type="submission" date="2013-12" db="EMBL/GenBank/DDBJ databases">
        <title>Ecological redundancy of diverse viral populations within a natural community.</title>
        <authorList>
            <person name="Gregory A.C."/>
            <person name="LaButti K."/>
            <person name="Copeland A."/>
            <person name="Woyke T."/>
            <person name="Sullivan M.B."/>
        </authorList>
    </citation>
    <scope>NUCLEOTIDE SEQUENCE [LARGE SCALE GENOMIC DNA]</scope>
    <source>
        <strain evidence="6">Syn7803US120</strain>
    </source>
</reference>
<dbReference type="EMBL" id="KJ019082">
    <property type="protein sequence ID" value="AIX26732.1"/>
    <property type="molecule type" value="Genomic_DNA"/>
</dbReference>
<dbReference type="SMART" id="SM00237">
    <property type="entry name" value="Calx_beta"/>
    <property type="match status" value="1"/>
</dbReference>
<dbReference type="SUPFAM" id="SSF69255">
    <property type="entry name" value="gp5 N-terminal domain-like"/>
    <property type="match status" value="1"/>
</dbReference>
<dbReference type="InterPro" id="IPR009590">
    <property type="entry name" value="Gp5_OB_N"/>
</dbReference>
<accession>A0A0E3HJ12</accession>
<dbReference type="Gene3D" id="2.60.40.2030">
    <property type="match status" value="1"/>
</dbReference>
<feature type="region of interest" description="Disordered" evidence="4">
    <location>
        <begin position="634"/>
        <end position="683"/>
    </location>
</feature>
<feature type="region of interest" description="Disordered" evidence="4">
    <location>
        <begin position="473"/>
        <end position="513"/>
    </location>
</feature>
<dbReference type="Gene3D" id="2.40.50.260">
    <property type="entry name" value="Nucleic acid-binding protein domain"/>
    <property type="match status" value="1"/>
</dbReference>
<keyword evidence="3" id="KW-0106">Calcium</keyword>
<evidence type="ECO:0000313" key="6">
    <source>
        <dbReference type="EMBL" id="AIX26732.1"/>
    </source>
</evidence>
<name>A0A0E3HJ12_9CAUD</name>
<dbReference type="RefSeq" id="YP_009140800.1">
    <property type="nucleotide sequence ID" value="NC_027132.1"/>
</dbReference>
<keyword evidence="1" id="KW-0732">Signal</keyword>
<feature type="region of interest" description="Disordered" evidence="4">
    <location>
        <begin position="123"/>
        <end position="192"/>
    </location>
</feature>
<dbReference type="GeneID" id="24404858"/>
<dbReference type="GO" id="GO:0016020">
    <property type="term" value="C:membrane"/>
    <property type="evidence" value="ECO:0007669"/>
    <property type="project" value="InterPro"/>
</dbReference>
<evidence type="ECO:0000313" key="7">
    <source>
        <dbReference type="Proteomes" id="UP000033009"/>
    </source>
</evidence>
<dbReference type="InterPro" id="IPR038081">
    <property type="entry name" value="CalX-like_sf"/>
</dbReference>
<evidence type="ECO:0000256" key="3">
    <source>
        <dbReference type="ARBA" id="ARBA00022837"/>
    </source>
</evidence>
<dbReference type="SUPFAM" id="SSF141072">
    <property type="entry name" value="CalX-like"/>
    <property type="match status" value="1"/>
</dbReference>
<dbReference type="Pfam" id="PF06714">
    <property type="entry name" value="Gp5_OB"/>
    <property type="match status" value="1"/>
</dbReference>
<dbReference type="Pfam" id="PF03160">
    <property type="entry name" value="Calx-beta"/>
    <property type="match status" value="1"/>
</dbReference>
<dbReference type="GO" id="GO:0007154">
    <property type="term" value="P:cell communication"/>
    <property type="evidence" value="ECO:0007669"/>
    <property type="project" value="InterPro"/>
</dbReference>
<dbReference type="Proteomes" id="UP000033009">
    <property type="component" value="Segment"/>
</dbReference>
<evidence type="ECO:0000256" key="4">
    <source>
        <dbReference type="SAM" id="MobiDB-lite"/>
    </source>
</evidence>
<evidence type="ECO:0000259" key="5">
    <source>
        <dbReference type="SMART" id="SM00237"/>
    </source>
</evidence>
<evidence type="ECO:0000256" key="2">
    <source>
        <dbReference type="ARBA" id="ARBA00022737"/>
    </source>
</evidence>
<gene>
    <name evidence="6" type="ORF">Syn7803US120_11</name>
</gene>